<evidence type="ECO:0000313" key="2">
    <source>
        <dbReference type="Proteomes" id="UP000199361"/>
    </source>
</evidence>
<name>A0A1I0LU75_9ACTN</name>
<dbReference type="STRING" id="568860.SAMN05421811_127152"/>
<sequence>MAPPAGGRGRTIGFVEAVQVWTVAWWGDGWGVWPGETPDRDEPPAYATGNITHAAPDAASCWAVGVVPPHPRLRVRCPYGGDPDGEARFRARAARRRWWRPC</sequence>
<protein>
    <submittedName>
        <fullName evidence="1">Uncharacterized protein</fullName>
    </submittedName>
</protein>
<dbReference type="Proteomes" id="UP000199361">
    <property type="component" value="Unassembled WGS sequence"/>
</dbReference>
<accession>A0A1I0LU75</accession>
<gene>
    <name evidence="1" type="ORF">SAMN05421811_127152</name>
</gene>
<dbReference type="AlphaFoldDB" id="A0A1I0LU75"/>
<reference evidence="1 2" key="1">
    <citation type="submission" date="2016-10" db="EMBL/GenBank/DDBJ databases">
        <authorList>
            <person name="de Groot N.N."/>
        </authorList>
    </citation>
    <scope>NUCLEOTIDE SEQUENCE [LARGE SCALE GENOMIC DNA]</scope>
    <source>
        <strain evidence="1 2">CGMCC 4.5598</strain>
    </source>
</reference>
<dbReference type="EMBL" id="FOHX01000027">
    <property type="protein sequence ID" value="SEU46825.1"/>
    <property type="molecule type" value="Genomic_DNA"/>
</dbReference>
<keyword evidence="2" id="KW-1185">Reference proteome</keyword>
<evidence type="ECO:0000313" key="1">
    <source>
        <dbReference type="EMBL" id="SEU46825.1"/>
    </source>
</evidence>
<organism evidence="1 2">
    <name type="scientific">Nonomuraea wenchangensis</name>
    <dbReference type="NCBI Taxonomy" id="568860"/>
    <lineage>
        <taxon>Bacteria</taxon>
        <taxon>Bacillati</taxon>
        <taxon>Actinomycetota</taxon>
        <taxon>Actinomycetes</taxon>
        <taxon>Streptosporangiales</taxon>
        <taxon>Streptosporangiaceae</taxon>
        <taxon>Nonomuraea</taxon>
    </lineage>
</organism>
<proteinExistence type="predicted"/>